<dbReference type="STRING" id="1569628.A0A316UQR9"/>
<dbReference type="GeneID" id="37031445"/>
<dbReference type="SUPFAM" id="SSF82199">
    <property type="entry name" value="SET domain"/>
    <property type="match status" value="1"/>
</dbReference>
<evidence type="ECO:0000313" key="7">
    <source>
        <dbReference type="Proteomes" id="UP000245884"/>
    </source>
</evidence>
<keyword evidence="7" id="KW-1185">Reference proteome</keyword>
<keyword evidence="3" id="KW-0949">S-adenosyl-L-methionine</keyword>
<dbReference type="GO" id="GO:0008168">
    <property type="term" value="F:methyltransferase activity"/>
    <property type="evidence" value="ECO:0007669"/>
    <property type="project" value="UniProtKB-KW"/>
</dbReference>
<dbReference type="PANTHER" id="PTHR12350">
    <property type="entry name" value="HISTONE-LYSINE N-METHYLTRANSFERASE-RELATED"/>
    <property type="match status" value="1"/>
</dbReference>
<feature type="domain" description="Post-SET" evidence="5">
    <location>
        <begin position="146"/>
        <end position="162"/>
    </location>
</feature>
<feature type="domain" description="SET" evidence="4">
    <location>
        <begin position="39"/>
        <end position="138"/>
    </location>
</feature>
<keyword evidence="2" id="KW-0808">Transferase</keyword>
<dbReference type="Gene3D" id="2.170.270.10">
    <property type="entry name" value="SET domain"/>
    <property type="match status" value="1"/>
</dbReference>
<evidence type="ECO:0008006" key="8">
    <source>
        <dbReference type="Google" id="ProtNLM"/>
    </source>
</evidence>
<dbReference type="PANTHER" id="PTHR12350:SF19">
    <property type="entry name" value="SET DOMAIN-CONTAINING PROTEIN"/>
    <property type="match status" value="1"/>
</dbReference>
<evidence type="ECO:0000313" key="6">
    <source>
        <dbReference type="EMBL" id="PWN26213.1"/>
    </source>
</evidence>
<gene>
    <name evidence="6" type="ORF">BDZ90DRAFT_48688</name>
</gene>
<keyword evidence="1" id="KW-0489">Methyltransferase</keyword>
<evidence type="ECO:0000256" key="2">
    <source>
        <dbReference type="ARBA" id="ARBA00022679"/>
    </source>
</evidence>
<dbReference type="InterPro" id="IPR003616">
    <property type="entry name" value="Post-SET_dom"/>
</dbReference>
<dbReference type="OrthoDB" id="5984008at2759"/>
<proteinExistence type="predicted"/>
<dbReference type="Pfam" id="PF00856">
    <property type="entry name" value="SET"/>
    <property type="match status" value="1"/>
</dbReference>
<dbReference type="GO" id="GO:0032259">
    <property type="term" value="P:methylation"/>
    <property type="evidence" value="ECO:0007669"/>
    <property type="project" value="UniProtKB-KW"/>
</dbReference>
<dbReference type="AlphaFoldDB" id="A0A316UQR9"/>
<reference evidence="6 7" key="1">
    <citation type="journal article" date="2018" name="Mol. Biol. Evol.">
        <title>Broad Genomic Sampling Reveals a Smut Pathogenic Ancestry of the Fungal Clade Ustilaginomycotina.</title>
        <authorList>
            <person name="Kijpornyongpan T."/>
            <person name="Mondo S.J."/>
            <person name="Barry K."/>
            <person name="Sandor L."/>
            <person name="Lee J."/>
            <person name="Lipzen A."/>
            <person name="Pangilinan J."/>
            <person name="LaButti K."/>
            <person name="Hainaut M."/>
            <person name="Henrissat B."/>
            <person name="Grigoriev I.V."/>
            <person name="Spatafora J.W."/>
            <person name="Aime M.C."/>
        </authorList>
    </citation>
    <scope>NUCLEOTIDE SEQUENCE [LARGE SCALE GENOMIC DNA]</scope>
    <source>
        <strain evidence="6 7">MCA 5214</strain>
    </source>
</reference>
<dbReference type="Proteomes" id="UP000245884">
    <property type="component" value="Unassembled WGS sequence"/>
</dbReference>
<evidence type="ECO:0000256" key="3">
    <source>
        <dbReference type="ARBA" id="ARBA00022691"/>
    </source>
</evidence>
<accession>A0A316UQR9</accession>
<organism evidence="6 7">
    <name type="scientific">Jaminaea rosea</name>
    <dbReference type="NCBI Taxonomy" id="1569628"/>
    <lineage>
        <taxon>Eukaryota</taxon>
        <taxon>Fungi</taxon>
        <taxon>Dikarya</taxon>
        <taxon>Basidiomycota</taxon>
        <taxon>Ustilaginomycotina</taxon>
        <taxon>Exobasidiomycetes</taxon>
        <taxon>Microstromatales</taxon>
        <taxon>Microstromatales incertae sedis</taxon>
        <taxon>Jaminaea</taxon>
    </lineage>
</organism>
<sequence length="191" mass="21254">MTATLSSAAPSAKASTYSAHLTNGDPSKASAAYKPTHPGRFQVKFQPGSYNSCLVTQRRFAKDETLAMMDSAEYSNEKRYSTVQVGKDRHIELNSDLLYINHSCEPSVRFEVDGPHDTWKAVAERDIEAGEALSFFYPSTEWSMSQPFPCNCGSKSCLDRISGAKDIPAQTLRKYFVNKHIQELKDEQSAV</sequence>
<evidence type="ECO:0000256" key="1">
    <source>
        <dbReference type="ARBA" id="ARBA00022603"/>
    </source>
</evidence>
<dbReference type="EMBL" id="KZ819672">
    <property type="protein sequence ID" value="PWN26213.1"/>
    <property type="molecule type" value="Genomic_DNA"/>
</dbReference>
<evidence type="ECO:0000259" key="5">
    <source>
        <dbReference type="PROSITE" id="PS50868"/>
    </source>
</evidence>
<dbReference type="PROSITE" id="PS50280">
    <property type="entry name" value="SET"/>
    <property type="match status" value="1"/>
</dbReference>
<protein>
    <recommendedName>
        <fullName evidence="8">SET domain-containing protein</fullName>
    </recommendedName>
</protein>
<dbReference type="InterPro" id="IPR001214">
    <property type="entry name" value="SET_dom"/>
</dbReference>
<dbReference type="RefSeq" id="XP_025360825.1">
    <property type="nucleotide sequence ID" value="XM_025509622.1"/>
</dbReference>
<dbReference type="PROSITE" id="PS50868">
    <property type="entry name" value="POST_SET"/>
    <property type="match status" value="1"/>
</dbReference>
<evidence type="ECO:0000259" key="4">
    <source>
        <dbReference type="PROSITE" id="PS50280"/>
    </source>
</evidence>
<name>A0A316UQR9_9BASI</name>
<dbReference type="InterPro" id="IPR046341">
    <property type="entry name" value="SET_dom_sf"/>
</dbReference>
<dbReference type="InterPro" id="IPR053201">
    <property type="entry name" value="Flavunoidine_N-MTase"/>
</dbReference>